<evidence type="ECO:0000256" key="9">
    <source>
        <dbReference type="ARBA" id="ARBA00023136"/>
    </source>
</evidence>
<evidence type="ECO:0000313" key="13">
    <source>
        <dbReference type="Proteomes" id="UP000001366"/>
    </source>
</evidence>
<evidence type="ECO:0000313" key="12">
    <source>
        <dbReference type="EMBL" id="ACO04781.1"/>
    </source>
</evidence>
<evidence type="ECO:0000256" key="7">
    <source>
        <dbReference type="ARBA" id="ARBA00022840"/>
    </source>
</evidence>
<keyword evidence="6 10" id="KW-0547">Nucleotide-binding</keyword>
<dbReference type="HOGENOM" id="CLU_038561_0_1_0"/>
<dbReference type="NCBIfam" id="TIGR00159">
    <property type="entry name" value="diadenylate cyclase CdaA"/>
    <property type="match status" value="1"/>
</dbReference>
<keyword evidence="3 10" id="KW-0808">Transferase</keyword>
<dbReference type="GO" id="GO:0004016">
    <property type="term" value="F:adenylate cyclase activity"/>
    <property type="evidence" value="ECO:0007669"/>
    <property type="project" value="UniProtKB-UniRule"/>
</dbReference>
<gene>
    <name evidence="10" type="primary">dacA</name>
    <name evidence="12" type="ordered locus">PERMA_1676</name>
</gene>
<dbReference type="Gene3D" id="3.40.1700.10">
    <property type="entry name" value="DNA integrity scanning protein, DisA, N-terminal domain"/>
    <property type="match status" value="1"/>
</dbReference>
<keyword evidence="8 10" id="KW-1133">Transmembrane helix</keyword>
<dbReference type="PIRSF" id="PIRSF004793">
    <property type="entry name" value="UCP004793"/>
    <property type="match status" value="1"/>
</dbReference>
<dbReference type="RefSeq" id="WP_015898885.1">
    <property type="nucleotide sequence ID" value="NC_012440.1"/>
</dbReference>
<dbReference type="InterPro" id="IPR003390">
    <property type="entry name" value="DNA_integrity_scan_DisA_N"/>
</dbReference>
<proteinExistence type="inferred from homology"/>
<dbReference type="InterPro" id="IPR036888">
    <property type="entry name" value="DNA_integrity_DisA_N_sf"/>
</dbReference>
<dbReference type="Pfam" id="PF19293">
    <property type="entry name" value="CdaA_N"/>
    <property type="match status" value="1"/>
</dbReference>
<dbReference type="PaxDb" id="123214-PERMA_1676"/>
<keyword evidence="13" id="KW-1185">Reference proteome</keyword>
<evidence type="ECO:0000256" key="6">
    <source>
        <dbReference type="ARBA" id="ARBA00022741"/>
    </source>
</evidence>
<evidence type="ECO:0000256" key="10">
    <source>
        <dbReference type="HAMAP-Rule" id="MF_01499"/>
    </source>
</evidence>
<dbReference type="GO" id="GO:0005524">
    <property type="term" value="F:ATP binding"/>
    <property type="evidence" value="ECO:0007669"/>
    <property type="project" value="UniProtKB-UniRule"/>
</dbReference>
<name>C0QRZ6_PERMH</name>
<comment type="caution">
    <text evidence="10">Lacks conserved residue(s) required for the propagation of feature annotation.</text>
</comment>
<dbReference type="EC" id="2.7.7.85" evidence="10"/>
<dbReference type="EMBL" id="CP001230">
    <property type="protein sequence ID" value="ACO04781.1"/>
    <property type="molecule type" value="Genomic_DNA"/>
</dbReference>
<dbReference type="PANTHER" id="PTHR34185">
    <property type="entry name" value="DIADENYLATE CYCLASE"/>
    <property type="match status" value="1"/>
</dbReference>
<evidence type="ECO:0000256" key="5">
    <source>
        <dbReference type="ARBA" id="ARBA00022695"/>
    </source>
</evidence>
<dbReference type="FunFam" id="3.40.1700.10:FF:000002">
    <property type="entry name" value="Diadenylate cyclase"/>
    <property type="match status" value="1"/>
</dbReference>
<comment type="subunit">
    <text evidence="10">Probably a homodimer.</text>
</comment>
<dbReference type="Proteomes" id="UP000001366">
    <property type="component" value="Chromosome"/>
</dbReference>
<dbReference type="PROSITE" id="PS51794">
    <property type="entry name" value="DAC"/>
    <property type="match status" value="1"/>
</dbReference>
<dbReference type="HAMAP" id="MF_01499">
    <property type="entry name" value="DacA"/>
    <property type="match status" value="1"/>
</dbReference>
<dbReference type="OrthoDB" id="9807385at2"/>
<keyword evidence="4 10" id="KW-0812">Transmembrane</keyword>
<keyword evidence="7 10" id="KW-0067">ATP-binding</keyword>
<sequence>MFESLDWLVNVITSIKWYDVIDILIVAVIIYYLLKFLIGTRGWQILIGIFFILSLWLLAKILQLRTVEWIFDNLWTIGIFLLIVVFQPEIRRGLAKIGETGIFRGLFLSRKKVIDEVIRAATFMAERKIGALIVFERTIDLDNYTEGCVKLNADTSLELLISIFIPQTPLHDGAVIIRDQKIALARCFLPLTINPNIPKNIGTRHRAAIGITEETDAVALVVSEERGEISLAVDGKLYKGLDSLTLRNKLIDLLGIEKRDTVEVILGRFKKGKKGKKWKK</sequence>
<dbReference type="STRING" id="123214.PERMA_1676"/>
<comment type="function">
    <text evidence="10">Catalyzes the condensation of 2 ATP molecules into cyclic di-AMP (c-di-AMP), a second messenger used to regulate differing processes in different bacteria.</text>
</comment>
<reference evidence="12 13" key="1">
    <citation type="journal article" date="2009" name="J. Bacteriol.">
        <title>Complete and draft genome sequences of six members of the Aquificales.</title>
        <authorList>
            <person name="Reysenbach A.L."/>
            <person name="Hamamura N."/>
            <person name="Podar M."/>
            <person name="Griffiths E."/>
            <person name="Ferreira S."/>
            <person name="Hochstein R."/>
            <person name="Heidelberg J."/>
            <person name="Johnson J."/>
            <person name="Mead D."/>
            <person name="Pohorille A."/>
            <person name="Sarmiento M."/>
            <person name="Schweighofer K."/>
            <person name="Seshadri R."/>
            <person name="Voytek M.A."/>
        </authorList>
    </citation>
    <scope>NUCLEOTIDE SEQUENCE [LARGE SCALE GENOMIC DNA]</scope>
    <source>
        <strain evidence="13">DSM 14350 / EX-H1</strain>
    </source>
</reference>
<dbReference type="InterPro" id="IPR050338">
    <property type="entry name" value="DisA"/>
</dbReference>
<evidence type="ECO:0000256" key="4">
    <source>
        <dbReference type="ARBA" id="ARBA00022692"/>
    </source>
</evidence>
<evidence type="ECO:0000256" key="1">
    <source>
        <dbReference type="ARBA" id="ARBA00000877"/>
    </source>
</evidence>
<feature type="domain" description="DAC" evidence="11">
    <location>
        <begin position="87"/>
        <end position="243"/>
    </location>
</feature>
<keyword evidence="10" id="KW-0997">Cell inner membrane</keyword>
<keyword evidence="2 10" id="KW-1003">Cell membrane</keyword>
<evidence type="ECO:0000256" key="8">
    <source>
        <dbReference type="ARBA" id="ARBA00022989"/>
    </source>
</evidence>
<feature type="transmembrane region" description="Helical" evidence="10">
    <location>
        <begin position="45"/>
        <end position="63"/>
    </location>
</feature>
<comment type="similarity">
    <text evidence="10">Belongs to the adenylate cyclase family. DacA/CdaA subfamily.</text>
</comment>
<keyword evidence="9 10" id="KW-0472">Membrane</keyword>
<protein>
    <recommendedName>
        <fullName evidence="10">Diadenylate cyclase</fullName>
        <shortName evidence="10">DAC</shortName>
        <ecNumber evidence="10">2.7.7.85</ecNumber>
    </recommendedName>
    <alternativeName>
        <fullName evidence="10">Cyclic-di-AMP synthase</fullName>
        <shortName evidence="10">c-di-AMP synthase</shortName>
    </alternativeName>
</protein>
<evidence type="ECO:0000259" key="11">
    <source>
        <dbReference type="PROSITE" id="PS51794"/>
    </source>
</evidence>
<accession>C0QRZ6</accession>
<dbReference type="GO" id="GO:0106408">
    <property type="term" value="F:diadenylate cyclase activity"/>
    <property type="evidence" value="ECO:0007669"/>
    <property type="project" value="UniProtKB-EC"/>
</dbReference>
<dbReference type="InterPro" id="IPR034701">
    <property type="entry name" value="CdaA"/>
</dbReference>
<evidence type="ECO:0000256" key="3">
    <source>
        <dbReference type="ARBA" id="ARBA00022679"/>
    </source>
</evidence>
<keyword evidence="5 10" id="KW-0548">Nucleotidyltransferase</keyword>
<dbReference type="eggNOG" id="COG1624">
    <property type="taxonomic scope" value="Bacteria"/>
</dbReference>
<dbReference type="InterPro" id="IPR014046">
    <property type="entry name" value="C-di-AMP_synthase"/>
</dbReference>
<feature type="transmembrane region" description="Helical" evidence="10">
    <location>
        <begin position="20"/>
        <end position="38"/>
    </location>
</feature>
<dbReference type="PANTHER" id="PTHR34185:SF1">
    <property type="entry name" value="DIADENYLATE CYCLASE"/>
    <property type="match status" value="1"/>
</dbReference>
<feature type="transmembrane region" description="Helical" evidence="10">
    <location>
        <begin position="69"/>
        <end position="86"/>
    </location>
</feature>
<dbReference type="InterPro" id="IPR045585">
    <property type="entry name" value="CdaA_N"/>
</dbReference>
<dbReference type="AlphaFoldDB" id="C0QRZ6"/>
<dbReference type="GO" id="GO:0006171">
    <property type="term" value="P:cAMP biosynthetic process"/>
    <property type="evidence" value="ECO:0007669"/>
    <property type="project" value="InterPro"/>
</dbReference>
<dbReference type="Pfam" id="PF02457">
    <property type="entry name" value="DAC"/>
    <property type="match status" value="1"/>
</dbReference>
<evidence type="ECO:0000256" key="2">
    <source>
        <dbReference type="ARBA" id="ARBA00022475"/>
    </source>
</evidence>
<dbReference type="KEGG" id="pmx:PERMA_1676"/>
<organism evidence="12 13">
    <name type="scientific">Persephonella marina (strain DSM 14350 / EX-H1)</name>
    <dbReference type="NCBI Taxonomy" id="123214"/>
    <lineage>
        <taxon>Bacteria</taxon>
        <taxon>Pseudomonadati</taxon>
        <taxon>Aquificota</taxon>
        <taxon>Aquificia</taxon>
        <taxon>Aquificales</taxon>
        <taxon>Hydrogenothermaceae</taxon>
        <taxon>Persephonella</taxon>
    </lineage>
</organism>
<comment type="catalytic activity">
    <reaction evidence="1 10">
        <text>2 ATP = 3',3'-c-di-AMP + 2 diphosphate</text>
        <dbReference type="Rhea" id="RHEA:35655"/>
        <dbReference type="ChEBI" id="CHEBI:30616"/>
        <dbReference type="ChEBI" id="CHEBI:33019"/>
        <dbReference type="ChEBI" id="CHEBI:71500"/>
        <dbReference type="EC" id="2.7.7.85"/>
    </reaction>
</comment>
<dbReference type="SUPFAM" id="SSF143597">
    <property type="entry name" value="YojJ-like"/>
    <property type="match status" value="1"/>
</dbReference>